<organism evidence="9 10">
    <name type="scientific">Humibacillus xanthopallidus</name>
    <dbReference type="NCBI Taxonomy" id="412689"/>
    <lineage>
        <taxon>Bacteria</taxon>
        <taxon>Bacillati</taxon>
        <taxon>Actinomycetota</taxon>
        <taxon>Actinomycetes</taxon>
        <taxon>Micrococcales</taxon>
        <taxon>Intrasporangiaceae</taxon>
        <taxon>Humibacillus</taxon>
    </lineage>
</organism>
<evidence type="ECO:0000256" key="2">
    <source>
        <dbReference type="ARBA" id="ARBA00005642"/>
    </source>
</evidence>
<comment type="similarity">
    <text evidence="2 5">Belongs to the pseudouridine synthase TruB family. Type 1 subfamily.</text>
</comment>
<dbReference type="Gene3D" id="3.30.2350.10">
    <property type="entry name" value="Pseudouridine synthase"/>
    <property type="match status" value="1"/>
</dbReference>
<feature type="domain" description="Pseudouridine synthase II N-terminal" evidence="6">
    <location>
        <begin position="27"/>
        <end position="190"/>
    </location>
</feature>
<dbReference type="RefSeq" id="WP_141819384.1">
    <property type="nucleotide sequence ID" value="NZ_BAAAQC010000005.1"/>
</dbReference>
<dbReference type="InterPro" id="IPR032819">
    <property type="entry name" value="TruB_C"/>
</dbReference>
<dbReference type="OrthoDB" id="9802309at2"/>
<dbReference type="Gene3D" id="2.30.130.10">
    <property type="entry name" value="PUA domain"/>
    <property type="match status" value="1"/>
</dbReference>
<name>A0A543PT68_9MICO</name>
<dbReference type="InterPro" id="IPR015225">
    <property type="entry name" value="tRNA_psdUridine_synth_fam2_C"/>
</dbReference>
<dbReference type="Pfam" id="PF09142">
    <property type="entry name" value="TruB_C"/>
    <property type="match status" value="1"/>
</dbReference>
<dbReference type="HAMAP" id="MF_01080">
    <property type="entry name" value="TruB_bact"/>
    <property type="match status" value="1"/>
</dbReference>
<evidence type="ECO:0000259" key="7">
    <source>
        <dbReference type="Pfam" id="PF09142"/>
    </source>
</evidence>
<dbReference type="PANTHER" id="PTHR13767">
    <property type="entry name" value="TRNA-PSEUDOURIDINE SYNTHASE"/>
    <property type="match status" value="1"/>
</dbReference>
<dbReference type="EMBL" id="VFQF01000001">
    <property type="protein sequence ID" value="TQN47261.1"/>
    <property type="molecule type" value="Genomic_DNA"/>
</dbReference>
<comment type="catalytic activity">
    <reaction evidence="1 5">
        <text>uridine(55) in tRNA = pseudouridine(55) in tRNA</text>
        <dbReference type="Rhea" id="RHEA:42532"/>
        <dbReference type="Rhea" id="RHEA-COMP:10101"/>
        <dbReference type="Rhea" id="RHEA-COMP:10102"/>
        <dbReference type="ChEBI" id="CHEBI:65314"/>
        <dbReference type="ChEBI" id="CHEBI:65315"/>
        <dbReference type="EC" id="5.4.99.25"/>
    </reaction>
</comment>
<evidence type="ECO:0000256" key="5">
    <source>
        <dbReference type="HAMAP-Rule" id="MF_01080"/>
    </source>
</evidence>
<evidence type="ECO:0000259" key="6">
    <source>
        <dbReference type="Pfam" id="PF01509"/>
    </source>
</evidence>
<dbReference type="CDD" id="cd02573">
    <property type="entry name" value="PseudoU_synth_EcTruB"/>
    <property type="match status" value="1"/>
</dbReference>
<dbReference type="PANTHER" id="PTHR13767:SF2">
    <property type="entry name" value="PSEUDOURIDYLATE SYNTHASE TRUB1"/>
    <property type="match status" value="1"/>
</dbReference>
<feature type="active site" description="Nucleophile" evidence="5">
    <location>
        <position position="42"/>
    </location>
</feature>
<feature type="domain" description="tRNA pseudouridine synthase II TruB subfamily 2 C-terminal" evidence="7">
    <location>
        <begin position="255"/>
        <end position="309"/>
    </location>
</feature>
<dbReference type="AlphaFoldDB" id="A0A543PT68"/>
<dbReference type="Pfam" id="PF16198">
    <property type="entry name" value="TruB_C_2"/>
    <property type="match status" value="1"/>
</dbReference>
<dbReference type="Pfam" id="PF01509">
    <property type="entry name" value="TruB_N"/>
    <property type="match status" value="1"/>
</dbReference>
<sequence>MTDVLGGLLVVDKPAGWTSHDVVARVRRLAGTRRVGHAGTLDPMATGVLVLGVDRGTKLLTFLVGCDKSYGATIRLGQSTITDDAEGETSALLGVPDARALEAELPAAVARLTGDIEQVPSSVSAIKVGGVRSYARVRAGDDVVLPARPVTVSRFDVHAVRPAQTQAEVGPPVDVVDVDVEVDVSSGTYVRALARDLGDLLGVGGHLTALRRTRVGRFDLAQAHSLEELAAASEREGRDGIPLLPVAEAARAQLPVHEVSTEEAVRIGHGQRIRSGFERVGAVAAIDPSGRLVAVLDETAEQARAKVVFAAAGAGA</sequence>
<comment type="caution">
    <text evidence="9">The sequence shown here is derived from an EMBL/GenBank/DDBJ whole genome shotgun (WGS) entry which is preliminary data.</text>
</comment>
<dbReference type="GO" id="GO:0031119">
    <property type="term" value="P:tRNA pseudouridine synthesis"/>
    <property type="evidence" value="ECO:0007669"/>
    <property type="project" value="UniProtKB-UniRule"/>
</dbReference>
<dbReference type="InterPro" id="IPR036974">
    <property type="entry name" value="PUA_sf"/>
</dbReference>
<dbReference type="Proteomes" id="UP000320085">
    <property type="component" value="Unassembled WGS sequence"/>
</dbReference>
<evidence type="ECO:0000256" key="4">
    <source>
        <dbReference type="ARBA" id="ARBA00023235"/>
    </source>
</evidence>
<feature type="domain" description="tRNA pseudouridylate synthase B C-terminal" evidence="8">
    <location>
        <begin position="191"/>
        <end position="234"/>
    </location>
</feature>
<dbReference type="InterPro" id="IPR020103">
    <property type="entry name" value="PsdUridine_synth_cat_dom_sf"/>
</dbReference>
<dbReference type="NCBIfam" id="TIGR00431">
    <property type="entry name" value="TruB"/>
    <property type="match status" value="1"/>
</dbReference>
<gene>
    <name evidence="5" type="primary">truB</name>
    <name evidence="9" type="ORF">FHX52_0354</name>
</gene>
<comment type="function">
    <text evidence="5">Responsible for synthesis of pseudouridine from uracil-55 in the psi GC loop of transfer RNAs.</text>
</comment>
<evidence type="ECO:0000313" key="9">
    <source>
        <dbReference type="EMBL" id="TQN47261.1"/>
    </source>
</evidence>
<evidence type="ECO:0000256" key="1">
    <source>
        <dbReference type="ARBA" id="ARBA00000385"/>
    </source>
</evidence>
<dbReference type="SUPFAM" id="SSF88697">
    <property type="entry name" value="PUA domain-like"/>
    <property type="match status" value="1"/>
</dbReference>
<reference evidence="9 10" key="1">
    <citation type="submission" date="2019-06" db="EMBL/GenBank/DDBJ databases">
        <title>Sequencing the genomes of 1000 actinobacteria strains.</title>
        <authorList>
            <person name="Klenk H.-P."/>
        </authorList>
    </citation>
    <scope>NUCLEOTIDE SEQUENCE [LARGE SCALE GENOMIC DNA]</scope>
    <source>
        <strain evidence="9 10">DSM 21776</strain>
    </source>
</reference>
<dbReference type="InterPro" id="IPR015947">
    <property type="entry name" value="PUA-like_sf"/>
</dbReference>
<keyword evidence="4 5" id="KW-0413">Isomerase</keyword>
<dbReference type="GO" id="GO:0160148">
    <property type="term" value="F:tRNA pseudouridine(55) synthase activity"/>
    <property type="evidence" value="ECO:0007669"/>
    <property type="project" value="UniProtKB-EC"/>
</dbReference>
<dbReference type="EC" id="5.4.99.25" evidence="5"/>
<dbReference type="GO" id="GO:0003723">
    <property type="term" value="F:RNA binding"/>
    <property type="evidence" value="ECO:0007669"/>
    <property type="project" value="InterPro"/>
</dbReference>
<dbReference type="InterPro" id="IPR014780">
    <property type="entry name" value="tRNA_psdUridine_synth_TruB"/>
</dbReference>
<evidence type="ECO:0000313" key="10">
    <source>
        <dbReference type="Proteomes" id="UP000320085"/>
    </source>
</evidence>
<dbReference type="GO" id="GO:1990481">
    <property type="term" value="P:mRNA pseudouridine synthesis"/>
    <property type="evidence" value="ECO:0007669"/>
    <property type="project" value="TreeGrafter"/>
</dbReference>
<dbReference type="InterPro" id="IPR002501">
    <property type="entry name" value="PsdUridine_synth_N"/>
</dbReference>
<evidence type="ECO:0000259" key="8">
    <source>
        <dbReference type="Pfam" id="PF16198"/>
    </source>
</evidence>
<accession>A0A543PT68</accession>
<proteinExistence type="inferred from homology"/>
<keyword evidence="3 5" id="KW-0819">tRNA processing</keyword>
<evidence type="ECO:0000256" key="3">
    <source>
        <dbReference type="ARBA" id="ARBA00022694"/>
    </source>
</evidence>
<protein>
    <recommendedName>
        <fullName evidence="5">tRNA pseudouridine synthase B</fullName>
        <ecNumber evidence="5">5.4.99.25</ecNumber>
    </recommendedName>
    <alternativeName>
        <fullName evidence="5">tRNA pseudouridine(55) synthase</fullName>
        <shortName evidence="5">Psi55 synthase</shortName>
    </alternativeName>
    <alternativeName>
        <fullName evidence="5">tRNA pseudouridylate synthase</fullName>
    </alternativeName>
    <alternativeName>
        <fullName evidence="5">tRNA-uridine isomerase</fullName>
    </alternativeName>
</protein>
<dbReference type="SUPFAM" id="SSF55120">
    <property type="entry name" value="Pseudouridine synthase"/>
    <property type="match status" value="1"/>
</dbReference>